<dbReference type="PROSITE" id="PS51841">
    <property type="entry name" value="LTD"/>
    <property type="match status" value="1"/>
</dbReference>
<feature type="compositionally biased region" description="Polar residues" evidence="2">
    <location>
        <begin position="428"/>
        <end position="441"/>
    </location>
</feature>
<protein>
    <submittedName>
        <fullName evidence="4">Lamin-B2-like isoform X1</fullName>
    </submittedName>
</protein>
<evidence type="ECO:0000256" key="2">
    <source>
        <dbReference type="SAM" id="MobiDB-lite"/>
    </source>
</evidence>
<keyword evidence="1" id="KW-0175">Coiled coil</keyword>
<feature type="region of interest" description="Disordered" evidence="2">
    <location>
        <begin position="328"/>
        <end position="408"/>
    </location>
</feature>
<evidence type="ECO:0000256" key="1">
    <source>
        <dbReference type="SAM" id="Coils"/>
    </source>
</evidence>
<gene>
    <name evidence="4" type="ORF">HHUSO_G15745</name>
</gene>
<dbReference type="EMBL" id="JAHFZB010000013">
    <property type="protein sequence ID" value="KAK6482678.1"/>
    <property type="molecule type" value="Genomic_DNA"/>
</dbReference>
<dbReference type="InterPro" id="IPR001322">
    <property type="entry name" value="Lamin_tail_dom"/>
</dbReference>
<dbReference type="Proteomes" id="UP001369086">
    <property type="component" value="Unassembled WGS sequence"/>
</dbReference>
<sequence>MPHQASDINNISMVKEDHRLCEKAQLQELNQHFGDCIQNVRSMRGQPAQFDSAAQLNHIQRSEEEILAIRSMYDKEIQALHRQLELTSYERARLELNNLQNCQMATEYLDRVTELNGHLLRKDEELRSQQLLLSQKEKELEKKTDLTVSPSAKPDLGRNELEKLHHRLQEIQFRYEAEYSQRLQLQDEVSVLKHKLELQQEGHSQLLDLKMHLSNDQRHRGQVDEENQHLLEQVNELTAKITALESKLFHEESNNRGLIERLKQERLSDQRRIQALETRLEEMQDLLLVKMKELADSQEADAPLQTEPDSLKAVVDEEKDKFLQNQSHLSSERLHTAEDLPQCTSPDPTAFSSSHTACISPKPGRPATSSGIQRSRQEKGMVSFEESEGPKRAVSVPPSLDLGKASMGQGKDYSNSLFRELKKEAAPPSNSKSRSSTAQDYHNANSSAIGNIEIAEVDQSGRFVRLVNSSPELEEDIGGFILQQNVGGHPVAVYRFPPRTRMKADATVTLWSAAANVSHKPPKDFLWKEQNRFGTGPECTTIFCRPNGQAVAWYTPARWNVRLQQAWQDPVSDEEVQTRSHSALLSNDGKLAEKVEYETAGNHVDLPNTKHSRTQSNQREEEPPVLLKREKEAPLALFPPRSPWVQSTSSPTHPAYAPPRPLSMGNDGSSLCRQAWSQSTRPDPAAGYLYAGSSSGRRAASGRERSKRGPTRSAGGRSDTLKLHLPGSFSSPGQQHRVGLHLLQSLHYLAFQPPMPRPPPVASCLGGVMYLGHPTPFASPLQRYYANASYNIKLSSQAPLSPSRLTSSRKTC</sequence>
<dbReference type="PANTHER" id="PTHR47012">
    <property type="entry name" value="LAMIN TAIL DOMAIN-CONTAINING PROTEIN 1"/>
    <property type="match status" value="1"/>
</dbReference>
<feature type="compositionally biased region" description="Polar residues" evidence="2">
    <location>
        <begin position="342"/>
        <end position="357"/>
    </location>
</feature>
<dbReference type="SUPFAM" id="SSF74853">
    <property type="entry name" value="Lamin A/C globular tail domain"/>
    <property type="match status" value="1"/>
</dbReference>
<keyword evidence="5" id="KW-1185">Reference proteome</keyword>
<evidence type="ECO:0000313" key="5">
    <source>
        <dbReference type="Proteomes" id="UP001369086"/>
    </source>
</evidence>
<organism evidence="4 5">
    <name type="scientific">Huso huso</name>
    <name type="common">Beluga</name>
    <name type="synonym">Acipenser huso</name>
    <dbReference type="NCBI Taxonomy" id="61971"/>
    <lineage>
        <taxon>Eukaryota</taxon>
        <taxon>Metazoa</taxon>
        <taxon>Chordata</taxon>
        <taxon>Craniata</taxon>
        <taxon>Vertebrata</taxon>
        <taxon>Euteleostomi</taxon>
        <taxon>Actinopterygii</taxon>
        <taxon>Chondrostei</taxon>
        <taxon>Acipenseriformes</taxon>
        <taxon>Acipenseridae</taxon>
        <taxon>Huso</taxon>
    </lineage>
</organism>
<evidence type="ECO:0000313" key="4">
    <source>
        <dbReference type="EMBL" id="KAK6482678.1"/>
    </source>
</evidence>
<comment type="caution">
    <text evidence="4">The sequence shown here is derived from an EMBL/GenBank/DDBJ whole genome shotgun (WGS) entry which is preliminary data.</text>
</comment>
<feature type="region of interest" description="Disordered" evidence="2">
    <location>
        <begin position="422"/>
        <end position="441"/>
    </location>
</feature>
<feature type="compositionally biased region" description="Basic and acidic residues" evidence="2">
    <location>
        <begin position="618"/>
        <end position="633"/>
    </location>
</feature>
<dbReference type="Pfam" id="PF00932">
    <property type="entry name" value="LTD"/>
    <property type="match status" value="1"/>
</dbReference>
<dbReference type="PANTHER" id="PTHR47012:SF3">
    <property type="entry name" value="LAMIN TAIL DOMAIN CONTAINING 1"/>
    <property type="match status" value="1"/>
</dbReference>
<proteinExistence type="predicted"/>
<name>A0ABR0ZCZ2_HUSHU</name>
<dbReference type="Gene3D" id="2.60.40.1260">
    <property type="entry name" value="Lamin Tail domain"/>
    <property type="match status" value="1"/>
</dbReference>
<feature type="domain" description="LTD" evidence="3">
    <location>
        <begin position="440"/>
        <end position="558"/>
    </location>
</feature>
<feature type="region of interest" description="Disordered" evidence="2">
    <location>
        <begin position="599"/>
        <end position="721"/>
    </location>
</feature>
<evidence type="ECO:0000259" key="3">
    <source>
        <dbReference type="PROSITE" id="PS51841"/>
    </source>
</evidence>
<dbReference type="InterPro" id="IPR042840">
    <property type="entry name" value="LMNTD1"/>
</dbReference>
<feature type="compositionally biased region" description="Polar residues" evidence="2">
    <location>
        <begin position="666"/>
        <end position="681"/>
    </location>
</feature>
<dbReference type="InterPro" id="IPR036415">
    <property type="entry name" value="Lamin_tail_dom_sf"/>
</dbReference>
<feature type="coiled-coil region" evidence="1">
    <location>
        <begin position="220"/>
        <end position="293"/>
    </location>
</feature>
<reference evidence="4 5" key="1">
    <citation type="submission" date="2021-05" db="EMBL/GenBank/DDBJ databases">
        <authorList>
            <person name="Zahm M."/>
            <person name="Klopp C."/>
            <person name="Cabau C."/>
            <person name="Kuhl H."/>
            <person name="Suciu R."/>
            <person name="Ciorpac M."/>
            <person name="Holostenco D."/>
            <person name="Gessner J."/>
            <person name="Wuertz S."/>
            <person name="Hohne C."/>
            <person name="Stock M."/>
            <person name="Gislard M."/>
            <person name="Lluch J."/>
            <person name="Milhes M."/>
            <person name="Lampietro C."/>
            <person name="Lopez Roques C."/>
            <person name="Donnadieu C."/>
            <person name="Du K."/>
            <person name="Schartl M."/>
            <person name="Guiguen Y."/>
        </authorList>
    </citation>
    <scope>NUCLEOTIDE SEQUENCE [LARGE SCALE GENOMIC DNA]</scope>
    <source>
        <strain evidence="4">Hh-F2</strain>
        <tissue evidence="4">Blood</tissue>
    </source>
</reference>
<accession>A0ABR0ZCZ2</accession>